<keyword evidence="1" id="KW-0732">Signal</keyword>
<sequence length="220" mass="23872">MARFSSLLKLLLGIWVALLCSLSLSAPLESDEISGLVKRDDPLYTIWNSIPGAQKALGDSALPFRIDQSVDNAWGVTYLYGCTALMISDPNFVIVAHMQQETGTGKICINDQTTLNNWLANTLQPTLDQFDPDGTTEVELIYNTNNCAWTGTGVKSIVNWLTNADNWGVAQDNIIPRPYQGSSGLGTPNPGQPQGLAVVRVRLLASLVCRILLTSNNYSG</sequence>
<gene>
    <name evidence="2" type="ORF">NA56DRAFT_282629</name>
</gene>
<organism evidence="2 3">
    <name type="scientific">Hyaloscypha hepaticicola</name>
    <dbReference type="NCBI Taxonomy" id="2082293"/>
    <lineage>
        <taxon>Eukaryota</taxon>
        <taxon>Fungi</taxon>
        <taxon>Dikarya</taxon>
        <taxon>Ascomycota</taxon>
        <taxon>Pezizomycotina</taxon>
        <taxon>Leotiomycetes</taxon>
        <taxon>Helotiales</taxon>
        <taxon>Hyaloscyphaceae</taxon>
        <taxon>Hyaloscypha</taxon>
    </lineage>
</organism>
<dbReference type="EMBL" id="KZ613502">
    <property type="protein sequence ID" value="PMD16939.1"/>
    <property type="molecule type" value="Genomic_DNA"/>
</dbReference>
<feature type="signal peptide" evidence="1">
    <location>
        <begin position="1"/>
        <end position="25"/>
    </location>
</feature>
<evidence type="ECO:0000313" key="3">
    <source>
        <dbReference type="Proteomes" id="UP000235672"/>
    </source>
</evidence>
<reference evidence="2 3" key="1">
    <citation type="submission" date="2016-05" db="EMBL/GenBank/DDBJ databases">
        <title>A degradative enzymes factory behind the ericoid mycorrhizal symbiosis.</title>
        <authorList>
            <consortium name="DOE Joint Genome Institute"/>
            <person name="Martino E."/>
            <person name="Morin E."/>
            <person name="Grelet G."/>
            <person name="Kuo A."/>
            <person name="Kohler A."/>
            <person name="Daghino S."/>
            <person name="Barry K."/>
            <person name="Choi C."/>
            <person name="Cichocki N."/>
            <person name="Clum A."/>
            <person name="Copeland A."/>
            <person name="Hainaut M."/>
            <person name="Haridas S."/>
            <person name="Labutti K."/>
            <person name="Lindquist E."/>
            <person name="Lipzen A."/>
            <person name="Khouja H.-R."/>
            <person name="Murat C."/>
            <person name="Ohm R."/>
            <person name="Olson A."/>
            <person name="Spatafora J."/>
            <person name="Veneault-Fourrey C."/>
            <person name="Henrissat B."/>
            <person name="Grigoriev I."/>
            <person name="Martin F."/>
            <person name="Perotto S."/>
        </authorList>
    </citation>
    <scope>NUCLEOTIDE SEQUENCE [LARGE SCALE GENOMIC DNA]</scope>
    <source>
        <strain evidence="2 3">UAMH 7357</strain>
    </source>
</reference>
<dbReference type="OrthoDB" id="4698835at2759"/>
<keyword evidence="3" id="KW-1185">Reference proteome</keyword>
<accession>A0A2J6PSG2</accession>
<dbReference type="AlphaFoldDB" id="A0A2J6PSG2"/>
<dbReference type="Proteomes" id="UP000235672">
    <property type="component" value="Unassembled WGS sequence"/>
</dbReference>
<feature type="chain" id="PRO_5014390256" evidence="1">
    <location>
        <begin position="26"/>
        <end position="220"/>
    </location>
</feature>
<evidence type="ECO:0000313" key="2">
    <source>
        <dbReference type="EMBL" id="PMD16939.1"/>
    </source>
</evidence>
<name>A0A2J6PSG2_9HELO</name>
<proteinExistence type="predicted"/>
<evidence type="ECO:0000256" key="1">
    <source>
        <dbReference type="SAM" id="SignalP"/>
    </source>
</evidence>
<protein>
    <submittedName>
        <fullName evidence="2">Uncharacterized protein</fullName>
    </submittedName>
</protein>